<dbReference type="Proteomes" id="UP000775547">
    <property type="component" value="Unassembled WGS sequence"/>
</dbReference>
<dbReference type="OrthoDB" id="163438at2759"/>
<gene>
    <name evidence="1" type="ORF">DXG03_005969</name>
</gene>
<dbReference type="AlphaFoldDB" id="A0A9P7K2N8"/>
<feature type="non-terminal residue" evidence="1">
    <location>
        <position position="184"/>
    </location>
</feature>
<keyword evidence="2" id="KW-1185">Reference proteome</keyword>
<evidence type="ECO:0000313" key="1">
    <source>
        <dbReference type="EMBL" id="KAG5634334.1"/>
    </source>
</evidence>
<organism evidence="1 2">
    <name type="scientific">Asterophora parasitica</name>
    <dbReference type="NCBI Taxonomy" id="117018"/>
    <lineage>
        <taxon>Eukaryota</taxon>
        <taxon>Fungi</taxon>
        <taxon>Dikarya</taxon>
        <taxon>Basidiomycota</taxon>
        <taxon>Agaricomycotina</taxon>
        <taxon>Agaricomycetes</taxon>
        <taxon>Agaricomycetidae</taxon>
        <taxon>Agaricales</taxon>
        <taxon>Tricholomatineae</taxon>
        <taxon>Lyophyllaceae</taxon>
        <taxon>Asterophora</taxon>
    </lineage>
</organism>
<accession>A0A9P7K2N8</accession>
<reference evidence="1" key="1">
    <citation type="submission" date="2020-07" db="EMBL/GenBank/DDBJ databases">
        <authorList>
            <person name="Nieuwenhuis M."/>
            <person name="Van De Peppel L.J.J."/>
        </authorList>
    </citation>
    <scope>NUCLEOTIDE SEQUENCE</scope>
    <source>
        <strain evidence="1">AP01</strain>
        <tissue evidence="1">Mycelium</tissue>
    </source>
</reference>
<proteinExistence type="predicted"/>
<reference evidence="1" key="2">
    <citation type="submission" date="2021-10" db="EMBL/GenBank/DDBJ databases">
        <title>Phylogenomics reveals ancestral predisposition of the termite-cultivated fungus Termitomyces towards a domesticated lifestyle.</title>
        <authorList>
            <person name="Auxier B."/>
            <person name="Grum-Grzhimaylo A."/>
            <person name="Cardenas M.E."/>
            <person name="Lodge J.D."/>
            <person name="Laessoe T."/>
            <person name="Pedersen O."/>
            <person name="Smith M.E."/>
            <person name="Kuyper T.W."/>
            <person name="Franco-Molano E.A."/>
            <person name="Baroni T.J."/>
            <person name="Aanen D.K."/>
        </authorList>
    </citation>
    <scope>NUCLEOTIDE SEQUENCE</scope>
    <source>
        <strain evidence="1">AP01</strain>
        <tissue evidence="1">Mycelium</tissue>
    </source>
</reference>
<sequence length="184" mass="20505">TTHDLQSSSKNAKVAINWSPAAVIDKVSAAAETSIANVDASPYVRLPVSSDEAVMVPTRTIEDVQNIFDNRNSPTSRSIDRLAIVLHYVGILVEIVDQVAEVHPIAKAVWTIFKSQLEREAKIRDLWDIIIDTLDFMKEAEPLKKVRGLEKTVHAIMLQLYHCACNLIEYEQKGFFGTVSSSLI</sequence>
<name>A0A9P7K2N8_9AGAR</name>
<evidence type="ECO:0000313" key="2">
    <source>
        <dbReference type="Proteomes" id="UP000775547"/>
    </source>
</evidence>
<comment type="caution">
    <text evidence="1">The sequence shown here is derived from an EMBL/GenBank/DDBJ whole genome shotgun (WGS) entry which is preliminary data.</text>
</comment>
<dbReference type="EMBL" id="JABCKV010003851">
    <property type="protein sequence ID" value="KAG5634334.1"/>
    <property type="molecule type" value="Genomic_DNA"/>
</dbReference>
<protein>
    <submittedName>
        <fullName evidence="1">Uncharacterized protein</fullName>
    </submittedName>
</protein>